<evidence type="ECO:0000259" key="6">
    <source>
        <dbReference type="Pfam" id="PF24827"/>
    </source>
</evidence>
<protein>
    <submittedName>
        <fullName evidence="7">Succinylglutamate desuccinylase / Aspartoacylase family protein</fullName>
    </submittedName>
</protein>
<accession>A0A075FP78</accession>
<dbReference type="PIRSF" id="PIRSF039012">
    <property type="entry name" value="ASP"/>
    <property type="match status" value="1"/>
</dbReference>
<dbReference type="GO" id="GO:0016811">
    <property type="term" value="F:hydrolase activity, acting on carbon-nitrogen (but not peptide) bonds, in linear amides"/>
    <property type="evidence" value="ECO:0007669"/>
    <property type="project" value="InterPro"/>
</dbReference>
<comment type="cofactor">
    <cofactor evidence="1">
        <name>Zn(2+)</name>
        <dbReference type="ChEBI" id="CHEBI:29105"/>
    </cofactor>
</comment>
<dbReference type="InterPro" id="IPR043795">
    <property type="entry name" value="N-alpha-Ac-DABA-like"/>
</dbReference>
<reference evidence="7" key="1">
    <citation type="journal article" date="2014" name="Genome Biol. Evol.">
        <title>Pangenome evidence for extensive interdomain horizontal transfer affecting lineage core and shell genes in uncultured planktonic thaumarchaeota and euryarchaeota.</title>
        <authorList>
            <person name="Deschamps P."/>
            <person name="Zivanovic Y."/>
            <person name="Moreira D."/>
            <person name="Rodriguez-Valera F."/>
            <person name="Lopez-Garcia P."/>
        </authorList>
    </citation>
    <scope>NUCLEOTIDE SEQUENCE</scope>
</reference>
<evidence type="ECO:0000256" key="5">
    <source>
        <dbReference type="SAM" id="MobiDB-lite"/>
    </source>
</evidence>
<dbReference type="CDD" id="cd06251">
    <property type="entry name" value="M14_ASTE_ASPA-like"/>
    <property type="match status" value="1"/>
</dbReference>
<dbReference type="GO" id="GO:0016788">
    <property type="term" value="F:hydrolase activity, acting on ester bonds"/>
    <property type="evidence" value="ECO:0007669"/>
    <property type="project" value="InterPro"/>
</dbReference>
<name>A0A075FP78_9EURY</name>
<evidence type="ECO:0000256" key="1">
    <source>
        <dbReference type="ARBA" id="ARBA00001947"/>
    </source>
</evidence>
<keyword evidence="3" id="KW-0378">Hydrolase</keyword>
<evidence type="ECO:0000313" key="7">
    <source>
        <dbReference type="EMBL" id="AIE91497.1"/>
    </source>
</evidence>
<keyword evidence="4" id="KW-0862">Zinc</keyword>
<dbReference type="InterPro" id="IPR055438">
    <property type="entry name" value="AstE_AspA_cat"/>
</dbReference>
<feature type="compositionally biased region" description="Acidic residues" evidence="5">
    <location>
        <begin position="364"/>
        <end position="385"/>
    </location>
</feature>
<feature type="compositionally biased region" description="Basic and acidic residues" evidence="5">
    <location>
        <begin position="353"/>
        <end position="363"/>
    </location>
</feature>
<evidence type="ECO:0000256" key="3">
    <source>
        <dbReference type="ARBA" id="ARBA00022801"/>
    </source>
</evidence>
<dbReference type="PANTHER" id="PTHR37326:SF2">
    <property type="entry name" value="SUCCINYLGLUTAMATE DESUCCINYLASE_ASPARTOACYLASE FAMILY PROTEIN"/>
    <property type="match status" value="1"/>
</dbReference>
<feature type="domain" description="Succinylglutamate desuccinylase/Aspartoacylase catalytic" evidence="6">
    <location>
        <begin position="59"/>
        <end position="250"/>
    </location>
</feature>
<dbReference type="Gene3D" id="3.40.630.10">
    <property type="entry name" value="Zn peptidases"/>
    <property type="match status" value="1"/>
</dbReference>
<keyword evidence="2" id="KW-0479">Metal-binding</keyword>
<proteinExistence type="predicted"/>
<evidence type="ECO:0000256" key="2">
    <source>
        <dbReference type="ARBA" id="ARBA00022723"/>
    </source>
</evidence>
<sequence length="385" mass="41582">MDLEAGTGCLKPMGEWGEFVFDGQKVAPGHRLETALSVGKDPMGQSADIPVQILHGAEKGPTIAVTAAIHGDELNGTGIIHHLVYGDDHIPGTHDDHIDPTQLSGTLILVPVVNVEGMMMGTRTTPDGRDLNRLFPGSESGNQSRRLAHALFTKVVKQSDYLIDLHTAPITRMNVPQIRADLDNAKCKKIARAFGTKVIMNSKGPKGSIRREATKAGIPTILLESGTSHRFEPAALESGVLGILNVLSHLDMLKRDIVKPNWRIIVRKFRWVRAPVGGILHTLVAGGSTVKEGESIAYVTDPFGARVDDVISPVNGYVVGLATTPLVRPGDPIANIVFVREKKIQEILEKEGDGKVSHITHDEDVAEQDIDDEDGSTLDETEIST</sequence>
<feature type="region of interest" description="Disordered" evidence="5">
    <location>
        <begin position="353"/>
        <end position="385"/>
    </location>
</feature>
<dbReference type="PANTHER" id="PTHR37326">
    <property type="entry name" value="BLL3975 PROTEIN"/>
    <property type="match status" value="1"/>
</dbReference>
<evidence type="ECO:0000256" key="4">
    <source>
        <dbReference type="ARBA" id="ARBA00022833"/>
    </source>
</evidence>
<dbReference type="GO" id="GO:0046872">
    <property type="term" value="F:metal ion binding"/>
    <property type="evidence" value="ECO:0007669"/>
    <property type="project" value="UniProtKB-KW"/>
</dbReference>
<dbReference type="InterPro" id="IPR053138">
    <property type="entry name" value="N-alpha-Ac-DABA_deacetylase"/>
</dbReference>
<dbReference type="AlphaFoldDB" id="A0A075FP78"/>
<organism evidence="7">
    <name type="scientific">uncultured marine group II/III euryarchaeote AD1000_12_B08</name>
    <dbReference type="NCBI Taxonomy" id="1457724"/>
    <lineage>
        <taxon>Archaea</taxon>
        <taxon>Methanobacteriati</taxon>
        <taxon>Methanobacteriota</taxon>
        <taxon>environmental samples</taxon>
    </lineage>
</organism>
<dbReference type="SUPFAM" id="SSF53187">
    <property type="entry name" value="Zn-dependent exopeptidases"/>
    <property type="match status" value="1"/>
</dbReference>
<dbReference type="EMBL" id="KF900340">
    <property type="protein sequence ID" value="AIE91497.1"/>
    <property type="molecule type" value="Genomic_DNA"/>
</dbReference>
<dbReference type="Pfam" id="PF24827">
    <property type="entry name" value="AstE_AspA_cat"/>
    <property type="match status" value="1"/>
</dbReference>